<reference evidence="1" key="1">
    <citation type="journal article" date="2013" name="J. Plant Res.">
        <title>Effect of fungi and light on seed germination of three Opuntia species from semiarid lands of central Mexico.</title>
        <authorList>
            <person name="Delgado-Sanchez P."/>
            <person name="Jimenez-Bremont J.F."/>
            <person name="Guerrero-Gonzalez Mde L."/>
            <person name="Flores J."/>
        </authorList>
    </citation>
    <scope>NUCLEOTIDE SEQUENCE</scope>
    <source>
        <tissue evidence="1">Cladode</tissue>
    </source>
</reference>
<proteinExistence type="predicted"/>
<organism evidence="1">
    <name type="scientific">Opuntia streptacantha</name>
    <name type="common">Prickly pear cactus</name>
    <name type="synonym">Opuntia cardona</name>
    <dbReference type="NCBI Taxonomy" id="393608"/>
    <lineage>
        <taxon>Eukaryota</taxon>
        <taxon>Viridiplantae</taxon>
        <taxon>Streptophyta</taxon>
        <taxon>Embryophyta</taxon>
        <taxon>Tracheophyta</taxon>
        <taxon>Spermatophyta</taxon>
        <taxon>Magnoliopsida</taxon>
        <taxon>eudicotyledons</taxon>
        <taxon>Gunneridae</taxon>
        <taxon>Pentapetalae</taxon>
        <taxon>Caryophyllales</taxon>
        <taxon>Cactineae</taxon>
        <taxon>Cactaceae</taxon>
        <taxon>Opuntioideae</taxon>
        <taxon>Opuntia</taxon>
    </lineage>
</organism>
<dbReference type="AlphaFoldDB" id="A0A7C9DDN4"/>
<protein>
    <submittedName>
        <fullName evidence="1">Uncharacterized protein</fullName>
    </submittedName>
</protein>
<reference evidence="1" key="2">
    <citation type="submission" date="2020-07" db="EMBL/GenBank/DDBJ databases">
        <authorList>
            <person name="Vera ALvarez R."/>
            <person name="Arias-Moreno D.M."/>
            <person name="Jimenez-Jacinto V."/>
            <person name="Jimenez-Bremont J.F."/>
            <person name="Swaminathan K."/>
            <person name="Moose S.P."/>
            <person name="Guerrero-Gonzalez M.L."/>
            <person name="Marino-Ramirez L."/>
            <person name="Landsman D."/>
            <person name="Rodriguez-Kessler M."/>
            <person name="Delgado-Sanchez P."/>
        </authorList>
    </citation>
    <scope>NUCLEOTIDE SEQUENCE</scope>
    <source>
        <tissue evidence="1">Cladode</tissue>
    </source>
</reference>
<evidence type="ECO:0000313" key="1">
    <source>
        <dbReference type="EMBL" id="MBA4639586.1"/>
    </source>
</evidence>
<sequence length="129" mass="13739">MLSGCLDTLISTTIRHYHTGCLSALIYPPITRLEQCITAPHDGVIPNLIYCLCINLLSQLNTNWVFVNNSNHLCSSRTVLGAGDWCGLFSVDVCSLPITDDAKCLLSGAGVDVGDPADEDRISSTTGGP</sequence>
<dbReference type="EMBL" id="GISG01114406">
    <property type="protein sequence ID" value="MBA4639586.1"/>
    <property type="molecule type" value="Transcribed_RNA"/>
</dbReference>
<name>A0A7C9DDN4_OPUST</name>
<accession>A0A7C9DDN4</accession>